<dbReference type="AlphaFoldDB" id="A0A0G4GDW1"/>
<evidence type="ECO:0000313" key="2">
    <source>
        <dbReference type="EMBL" id="CEM27515.1"/>
    </source>
</evidence>
<feature type="region of interest" description="Disordered" evidence="1">
    <location>
        <begin position="1044"/>
        <end position="1101"/>
    </location>
</feature>
<reference evidence="2 3" key="1">
    <citation type="submission" date="2014-11" db="EMBL/GenBank/DDBJ databases">
        <authorList>
            <person name="Zhu J."/>
            <person name="Qi W."/>
            <person name="Song R."/>
        </authorList>
    </citation>
    <scope>NUCLEOTIDE SEQUENCE [LARGE SCALE GENOMIC DNA]</scope>
</reference>
<feature type="region of interest" description="Disordered" evidence="1">
    <location>
        <begin position="1"/>
        <end position="23"/>
    </location>
</feature>
<dbReference type="EMBL" id="CDMY01000635">
    <property type="protein sequence ID" value="CEM27515.1"/>
    <property type="molecule type" value="Genomic_DNA"/>
</dbReference>
<feature type="compositionally biased region" description="Basic and acidic residues" evidence="1">
    <location>
        <begin position="487"/>
        <end position="503"/>
    </location>
</feature>
<dbReference type="InParanoid" id="A0A0G4GDW1"/>
<feature type="compositionally biased region" description="Pro residues" evidence="1">
    <location>
        <begin position="867"/>
        <end position="890"/>
    </location>
</feature>
<dbReference type="VEuPathDB" id="CryptoDB:Vbra_17496"/>
<protein>
    <submittedName>
        <fullName evidence="2">Uncharacterized protein</fullName>
    </submittedName>
</protein>
<accession>A0A0G4GDW1</accession>
<name>A0A0G4GDW1_VITBC</name>
<evidence type="ECO:0000256" key="1">
    <source>
        <dbReference type="SAM" id="MobiDB-lite"/>
    </source>
</evidence>
<feature type="region of interest" description="Disordered" evidence="1">
    <location>
        <begin position="431"/>
        <end position="517"/>
    </location>
</feature>
<dbReference type="Proteomes" id="UP000041254">
    <property type="component" value="Unassembled WGS sequence"/>
</dbReference>
<sequence length="1101" mass="117114">MDGPLEPEGEAPQLIRTDGATEPPLSLDDCDALDSGLQATQPTSINSPPTTSFLILGDEDASLLPCLAKKFSKWDITIATHLSAEGIKDCFPSAFDNFCEAPFVDRKLGVSAYRLADALDPSSFDQIFCLLPGIAFKRVGLPGTATKEVTEAGEHGESKAAGSEGGGGDEGAGKAEASGADDEMGAEQVTDPRSPLFSLRLSLFLFHLVRHVKVVCKAGGLLHILWPAQSSEKDTPFKYPPMQGVGTFCHLTRVDDDPRQGVPPIKLDWEDGSTLGYTPIVLGEKMDVVPEWLKRANVYSFRVGKGPIPVPEVVALSLPPNIGGLTITGLDEARRDLMATLKRTRGAGGADEEATHDKPIAEAMAESASLDPLVIGEGSQLAAEEEHHAPTAADREHLLGDALRELLHIKRECRKAKREWAIRREEGLRPVGAPSAVPAPPDTTGGVPETETGKAPEKAEDDATKPKADDDVFADTAEAAAPGEPPVAKEDEKESEREEEKEACGPGEECSVSKSTHEPTLAMAAKSPVIMEPHPMVPLDEEWNVLRLPKVLYDISKVVLPHVNLLFRFYFDEATKGKGLNMLDPRFDRNPPYDLLKAFKDLDITRPSSHQQHKSPYTRSRLVGIGAYDDQDMAFRGGGQGRMRSRGWRPYRGGYRGRFRGRFRGRGRGGWGYDEWDMWDGYDDMMYWDGMYHGGGPPPAWGQYPRGGRGRGSFGAGGGDGFFDGGWFRMGRGGPPRWDWAEGGQQDFGWPPYGGDGLFGDDGMTDYSFGGYHGMADFGPPRGRGYGSFSGRTGPPSLADTDLSTEPPFRGRGRGRGSRRAGPPSLPRMIKNKQGEDIYVVQVGGTTYFENPSEPTPSGSGPDGTQPRPPPFTRPPNRPPSPIRGPPPPRFGGMGMESGFGPASPAGMARGMAPPSGMGRGVGQGMRPPRSTSPVGYTPFGTRGPGGVGFPGPDGGGTTMYGAPVGPLPSPRYPTPHPPPPSAPPMVTPPTHPLSVVGVGSGGMSPAGGLFGSHHGWRGPSGMGMGMGAQGRGPTILGQPYAPAGTDFNRSSPSSRGLVPSYGGGGMGLGMPQPGPASHGISPVGSALQQSWARDTDRLFG</sequence>
<organism evidence="2 3">
    <name type="scientific">Vitrella brassicaformis (strain CCMP3155)</name>
    <dbReference type="NCBI Taxonomy" id="1169540"/>
    <lineage>
        <taxon>Eukaryota</taxon>
        <taxon>Sar</taxon>
        <taxon>Alveolata</taxon>
        <taxon>Colpodellida</taxon>
        <taxon>Vitrellaceae</taxon>
        <taxon>Vitrella</taxon>
    </lineage>
</organism>
<proteinExistence type="predicted"/>
<gene>
    <name evidence="2" type="ORF">Vbra_17496</name>
</gene>
<evidence type="ECO:0000313" key="3">
    <source>
        <dbReference type="Proteomes" id="UP000041254"/>
    </source>
</evidence>
<feature type="region of interest" description="Disordered" evidence="1">
    <location>
        <begin position="783"/>
        <end position="947"/>
    </location>
</feature>
<feature type="compositionally biased region" description="Basic and acidic residues" evidence="1">
    <location>
        <begin position="149"/>
        <end position="158"/>
    </location>
</feature>
<feature type="region of interest" description="Disordered" evidence="1">
    <location>
        <begin position="149"/>
        <end position="189"/>
    </location>
</feature>
<feature type="compositionally biased region" description="Basic and acidic residues" evidence="1">
    <location>
        <begin position="451"/>
        <end position="470"/>
    </location>
</feature>
<keyword evidence="3" id="KW-1185">Reference proteome</keyword>